<evidence type="ECO:0000256" key="2">
    <source>
        <dbReference type="ARBA" id="ARBA00023186"/>
    </source>
</evidence>
<dbReference type="PANTHER" id="PTHR33643">
    <property type="entry name" value="UREASE ACCESSORY PROTEIN D"/>
    <property type="match status" value="1"/>
</dbReference>
<accession>A0A1I3PTN8</accession>
<evidence type="ECO:0000313" key="5">
    <source>
        <dbReference type="Proteomes" id="UP000199111"/>
    </source>
</evidence>
<dbReference type="GO" id="GO:0005737">
    <property type="term" value="C:cytoplasm"/>
    <property type="evidence" value="ECO:0007669"/>
    <property type="project" value="UniProtKB-SubCell"/>
</dbReference>
<evidence type="ECO:0000313" key="4">
    <source>
        <dbReference type="EMBL" id="SFJ24923.1"/>
    </source>
</evidence>
<keyword evidence="5" id="KW-1185">Reference proteome</keyword>
<reference evidence="5" key="1">
    <citation type="submission" date="2016-10" db="EMBL/GenBank/DDBJ databases">
        <authorList>
            <person name="Varghese N."/>
            <person name="Submissions S."/>
        </authorList>
    </citation>
    <scope>NUCLEOTIDE SEQUENCE [LARGE SCALE GENOMIC DNA]</scope>
    <source>
        <strain evidence="5">CGMCC 4.2126</strain>
    </source>
</reference>
<dbReference type="GO" id="GO:0016151">
    <property type="term" value="F:nickel cation binding"/>
    <property type="evidence" value="ECO:0007669"/>
    <property type="project" value="UniProtKB-UniRule"/>
</dbReference>
<dbReference type="Proteomes" id="UP000199111">
    <property type="component" value="Unassembled WGS sequence"/>
</dbReference>
<comment type="similarity">
    <text evidence="1 3">Belongs to the UreD family.</text>
</comment>
<dbReference type="InterPro" id="IPR002669">
    <property type="entry name" value="UreD"/>
</dbReference>
<gene>
    <name evidence="3" type="primary">ureD</name>
    <name evidence="4" type="ORF">SAMN05216275_107201</name>
</gene>
<evidence type="ECO:0000256" key="1">
    <source>
        <dbReference type="ARBA" id="ARBA00007177"/>
    </source>
</evidence>
<evidence type="ECO:0000256" key="3">
    <source>
        <dbReference type="HAMAP-Rule" id="MF_01384"/>
    </source>
</evidence>
<organism evidence="4 5">
    <name type="scientific">Streptosporangium canum</name>
    <dbReference type="NCBI Taxonomy" id="324952"/>
    <lineage>
        <taxon>Bacteria</taxon>
        <taxon>Bacillati</taxon>
        <taxon>Actinomycetota</taxon>
        <taxon>Actinomycetes</taxon>
        <taxon>Streptosporangiales</taxon>
        <taxon>Streptosporangiaceae</taxon>
        <taxon>Streptosporangium</taxon>
    </lineage>
</organism>
<keyword evidence="2 3" id="KW-0143">Chaperone</keyword>
<comment type="subcellular location">
    <subcellularLocation>
        <location evidence="3">Cytoplasm</location>
    </subcellularLocation>
</comment>
<keyword evidence="3" id="KW-0963">Cytoplasm</keyword>
<proteinExistence type="inferred from homology"/>
<protein>
    <recommendedName>
        <fullName evidence="3">Urease accessory protein UreD</fullName>
    </recommendedName>
</protein>
<comment type="subunit">
    <text evidence="3">UreD, UreF and UreG form a complex that acts as a GTP-hydrolysis-dependent molecular chaperone, activating the urease apoprotein by helping to assemble the nickel containing metallocenter of UreC. The UreE protein probably delivers the nickel.</text>
</comment>
<keyword evidence="3" id="KW-0996">Nickel insertion</keyword>
<sequence length="320" mass="34319">MFLGAVAAEGVPVDRLSAEHYTVDRIPEAVARHAGIPDTLAVGSPGKVGVLELGFDRIGGRTELTGHYQKTPLQIMRPIYYDERRPQMPYVMLMSSGGGVLQGDRYRMDFTCGAGAEVNLTTQAATKIYKMEQDYATQLVTIAVGAGGYVEYLPDPAIPFARSRFYQRTELVVDPSATVVLSESMLAGRLARGERNDYDAFCTDLEVSRPDGEILFADTLRLVPSDGGVTGPAVLDGFGAMASLFVVTAGAPATIVADTLHEALAPYGLRAGASVLPQDCGAWARVFGAESPEVGEALRAAWDAVRRLLIGVPSPRRRRP</sequence>
<name>A0A1I3PTN8_9ACTN</name>
<comment type="function">
    <text evidence="3">Required for maturation of urease via the functional incorporation of the urease nickel metallocenter.</text>
</comment>
<dbReference type="PANTHER" id="PTHR33643:SF1">
    <property type="entry name" value="UREASE ACCESSORY PROTEIN D"/>
    <property type="match status" value="1"/>
</dbReference>
<dbReference type="AlphaFoldDB" id="A0A1I3PTN8"/>
<dbReference type="EMBL" id="FOQY01000007">
    <property type="protein sequence ID" value="SFJ24923.1"/>
    <property type="molecule type" value="Genomic_DNA"/>
</dbReference>
<dbReference type="Pfam" id="PF01774">
    <property type="entry name" value="UreD"/>
    <property type="match status" value="1"/>
</dbReference>
<dbReference type="HAMAP" id="MF_01384">
    <property type="entry name" value="UreD"/>
    <property type="match status" value="1"/>
</dbReference>